<feature type="region of interest" description="Disordered" evidence="1">
    <location>
        <begin position="106"/>
        <end position="136"/>
    </location>
</feature>
<accession>A0A443I2H2</accession>
<sequence length="222" mass="24811">MRVRLGRESDHTSKSISYSALEMSDRSKMRVPEPVRIGLGLFVALIAVLTILGTFVYSMKSLMEDCGELSCIKIDGKFMSKFEYQHKEALRRERLCGPVTVSGGDSNQNHALNAEGLPDTKGNLQSTVGAGKGNDETVRGKVAKPRVWNTHGPGWDLHVQLTSWPAERTVSNLDWAMRWEKATKCLSVQEADNPDMFEMDEIALQAFWERVFACYLPYAHGG</sequence>
<evidence type="ECO:0000256" key="2">
    <source>
        <dbReference type="SAM" id="Phobius"/>
    </source>
</evidence>
<proteinExistence type="predicted"/>
<keyword evidence="2" id="KW-1133">Transmembrane helix</keyword>
<comment type="caution">
    <text evidence="3">The sequence shown here is derived from an EMBL/GenBank/DDBJ whole genome shotgun (WGS) entry which is preliminary data.</text>
</comment>
<evidence type="ECO:0000313" key="3">
    <source>
        <dbReference type="EMBL" id="RWQ98263.1"/>
    </source>
</evidence>
<dbReference type="AlphaFoldDB" id="A0A443I2H2"/>
<name>A0A443I2H2_BYSSP</name>
<protein>
    <submittedName>
        <fullName evidence="3">Uncharacterized protein</fullName>
    </submittedName>
</protein>
<keyword evidence="4" id="KW-1185">Reference proteome</keyword>
<dbReference type="Proteomes" id="UP000283841">
    <property type="component" value="Unassembled WGS sequence"/>
</dbReference>
<organism evidence="3 4">
    <name type="scientific">Byssochlamys spectabilis</name>
    <name type="common">Paecilomyces variotii</name>
    <dbReference type="NCBI Taxonomy" id="264951"/>
    <lineage>
        <taxon>Eukaryota</taxon>
        <taxon>Fungi</taxon>
        <taxon>Dikarya</taxon>
        <taxon>Ascomycota</taxon>
        <taxon>Pezizomycotina</taxon>
        <taxon>Eurotiomycetes</taxon>
        <taxon>Eurotiomycetidae</taxon>
        <taxon>Eurotiales</taxon>
        <taxon>Thermoascaceae</taxon>
        <taxon>Paecilomyces</taxon>
    </lineage>
</organism>
<dbReference type="RefSeq" id="XP_028487908.1">
    <property type="nucleotide sequence ID" value="XM_028629976.1"/>
</dbReference>
<reference evidence="3 4" key="1">
    <citation type="journal article" date="2018" name="Front. Microbiol.">
        <title>Genomic and genetic insights into a cosmopolitan fungus, Paecilomyces variotii (Eurotiales).</title>
        <authorList>
            <person name="Urquhart A.S."/>
            <person name="Mondo S.J."/>
            <person name="Makela M.R."/>
            <person name="Hane J.K."/>
            <person name="Wiebenga A."/>
            <person name="He G."/>
            <person name="Mihaltcheva S."/>
            <person name="Pangilinan J."/>
            <person name="Lipzen A."/>
            <person name="Barry K."/>
            <person name="de Vries R.P."/>
            <person name="Grigoriev I.V."/>
            <person name="Idnurm A."/>
        </authorList>
    </citation>
    <scope>NUCLEOTIDE SEQUENCE [LARGE SCALE GENOMIC DNA]</scope>
    <source>
        <strain evidence="3 4">CBS 101075</strain>
    </source>
</reference>
<dbReference type="GeneID" id="39599253"/>
<dbReference type="VEuPathDB" id="FungiDB:C8Q69DRAFT_458264"/>
<dbReference type="EMBL" id="RCNU01000002">
    <property type="protein sequence ID" value="RWQ98263.1"/>
    <property type="molecule type" value="Genomic_DNA"/>
</dbReference>
<evidence type="ECO:0000256" key="1">
    <source>
        <dbReference type="SAM" id="MobiDB-lite"/>
    </source>
</evidence>
<keyword evidence="2" id="KW-0472">Membrane</keyword>
<gene>
    <name evidence="3" type="ORF">C8Q69DRAFT_458264</name>
</gene>
<evidence type="ECO:0000313" key="4">
    <source>
        <dbReference type="Proteomes" id="UP000283841"/>
    </source>
</evidence>
<dbReference type="OrthoDB" id="4381896at2759"/>
<keyword evidence="2" id="KW-0812">Transmembrane</keyword>
<feature type="transmembrane region" description="Helical" evidence="2">
    <location>
        <begin position="37"/>
        <end position="57"/>
    </location>
</feature>